<dbReference type="Pfam" id="PF14698">
    <property type="entry name" value="ASL_C2"/>
    <property type="match status" value="1"/>
</dbReference>
<dbReference type="PRINTS" id="PR00149">
    <property type="entry name" value="FUMRATELYASE"/>
</dbReference>
<dbReference type="EMBL" id="AP019368">
    <property type="protein sequence ID" value="BBH52300.1"/>
    <property type="molecule type" value="Genomic_DNA"/>
</dbReference>
<dbReference type="CDD" id="cd01359">
    <property type="entry name" value="Argininosuccinate_lyase"/>
    <property type="match status" value="1"/>
</dbReference>
<dbReference type="KEGG" id="sbf:JCM31447_07410"/>
<evidence type="ECO:0000256" key="1">
    <source>
        <dbReference type="ARBA" id="ARBA00000985"/>
    </source>
</evidence>
<reference evidence="8 9" key="1">
    <citation type="submission" date="2018-12" db="EMBL/GenBank/DDBJ databases">
        <title>Rubrispira sanarue gen. nov., sp., nov., a member of the order Silvanigrellales, isolated from a brackish lake in Hamamatsu Japan.</title>
        <authorList>
            <person name="Maejima Y."/>
            <person name="Iino T."/>
            <person name="Muraguchi Y."/>
            <person name="Fukuda K."/>
            <person name="Nojiri H."/>
            <person name="Ohkuma M."/>
            <person name="Moriuchi R."/>
            <person name="Dohra H."/>
            <person name="Kimbara K."/>
            <person name="Shintani M."/>
        </authorList>
    </citation>
    <scope>NUCLEOTIDE SEQUENCE [LARGE SCALE GENOMIC DNA]</scope>
    <source>
        <strain evidence="8 9">RF1110005</strain>
    </source>
</reference>
<comment type="similarity">
    <text evidence="5">Belongs to the lyase 1 family. Argininosuccinate lyase subfamily.</text>
</comment>
<dbReference type="Gene3D" id="1.10.40.30">
    <property type="entry name" value="Fumarase/aspartase (C-terminal domain)"/>
    <property type="match status" value="1"/>
</dbReference>
<keyword evidence="5 8" id="KW-0456">Lyase</keyword>
<evidence type="ECO:0000256" key="3">
    <source>
        <dbReference type="ARBA" id="ARBA00012338"/>
    </source>
</evidence>
<organism evidence="8 9">
    <name type="scientific">Fluviispira sanaruensis</name>
    <dbReference type="NCBI Taxonomy" id="2493639"/>
    <lineage>
        <taxon>Bacteria</taxon>
        <taxon>Pseudomonadati</taxon>
        <taxon>Bdellovibrionota</taxon>
        <taxon>Oligoflexia</taxon>
        <taxon>Silvanigrellales</taxon>
        <taxon>Silvanigrellaceae</taxon>
        <taxon>Fluviispira</taxon>
    </lineage>
</organism>
<dbReference type="FunFam" id="1.20.200.10:FF:000015">
    <property type="entry name" value="argininosuccinate lyase isoform X2"/>
    <property type="match status" value="1"/>
</dbReference>
<keyword evidence="4 5" id="KW-0055">Arginine biosynthesis</keyword>
<dbReference type="HAMAP" id="MF_00006">
    <property type="entry name" value="Arg_succ_lyase"/>
    <property type="match status" value="1"/>
</dbReference>
<dbReference type="OrthoDB" id="9769623at2"/>
<dbReference type="UniPathway" id="UPA00068">
    <property type="reaction ID" value="UER00114"/>
</dbReference>
<dbReference type="InterPro" id="IPR022761">
    <property type="entry name" value="Fumarate_lyase_N"/>
</dbReference>
<dbReference type="PROSITE" id="PS00163">
    <property type="entry name" value="FUMARATE_LYASES"/>
    <property type="match status" value="1"/>
</dbReference>
<keyword evidence="5" id="KW-0028">Amino-acid biosynthesis</keyword>
<dbReference type="PANTHER" id="PTHR43814">
    <property type="entry name" value="ARGININOSUCCINATE LYASE"/>
    <property type="match status" value="1"/>
</dbReference>
<evidence type="ECO:0000256" key="5">
    <source>
        <dbReference type="HAMAP-Rule" id="MF_00006"/>
    </source>
</evidence>
<dbReference type="InterPro" id="IPR008948">
    <property type="entry name" value="L-Aspartase-like"/>
</dbReference>
<evidence type="ECO:0000259" key="7">
    <source>
        <dbReference type="Pfam" id="PF14698"/>
    </source>
</evidence>
<feature type="domain" description="Fumarate lyase N-terminal" evidence="6">
    <location>
        <begin position="11"/>
        <end position="305"/>
    </location>
</feature>
<evidence type="ECO:0000313" key="8">
    <source>
        <dbReference type="EMBL" id="BBH52300.1"/>
    </source>
</evidence>
<evidence type="ECO:0000313" key="9">
    <source>
        <dbReference type="Proteomes" id="UP000291236"/>
    </source>
</evidence>
<dbReference type="PANTHER" id="PTHR43814:SF1">
    <property type="entry name" value="ARGININOSUCCINATE LYASE"/>
    <property type="match status" value="1"/>
</dbReference>
<gene>
    <name evidence="5 8" type="primary">argH</name>
    <name evidence="8" type="ORF">JCM31447_07410</name>
</gene>
<accession>A0A4P2VKR8</accession>
<feature type="domain" description="Argininosuccinate lyase C-terminal" evidence="7">
    <location>
        <begin position="371"/>
        <end position="422"/>
    </location>
</feature>
<keyword evidence="9" id="KW-1185">Reference proteome</keyword>
<dbReference type="AlphaFoldDB" id="A0A4P2VKR8"/>
<comment type="pathway">
    <text evidence="2 5">Amino-acid biosynthesis; L-arginine biosynthesis; L-arginine from L-ornithine and carbamoyl phosphate: step 3/3.</text>
</comment>
<dbReference type="InterPro" id="IPR024083">
    <property type="entry name" value="Fumarase/histidase_N"/>
</dbReference>
<dbReference type="Gene3D" id="1.10.275.10">
    <property type="entry name" value="Fumarase/aspartase (N-terminal domain)"/>
    <property type="match status" value="1"/>
</dbReference>
<dbReference type="Proteomes" id="UP000291236">
    <property type="component" value="Chromosome"/>
</dbReference>
<name>A0A4P2VKR8_FLUSA</name>
<dbReference type="PRINTS" id="PR00145">
    <property type="entry name" value="ARGSUCLYASE"/>
</dbReference>
<evidence type="ECO:0000256" key="4">
    <source>
        <dbReference type="ARBA" id="ARBA00022571"/>
    </source>
</evidence>
<proteinExistence type="inferred from homology"/>
<dbReference type="InterPro" id="IPR020557">
    <property type="entry name" value="Fumarate_lyase_CS"/>
</dbReference>
<dbReference type="FunFam" id="1.10.275.10:FF:000002">
    <property type="entry name" value="Argininosuccinate lyase"/>
    <property type="match status" value="1"/>
</dbReference>
<dbReference type="InterPro" id="IPR029419">
    <property type="entry name" value="Arg_succ_lyase_C"/>
</dbReference>
<evidence type="ECO:0000259" key="6">
    <source>
        <dbReference type="Pfam" id="PF00206"/>
    </source>
</evidence>
<dbReference type="Pfam" id="PF00206">
    <property type="entry name" value="Lyase_1"/>
    <property type="match status" value="1"/>
</dbReference>
<dbReference type="GO" id="GO:0042450">
    <property type="term" value="P:L-arginine biosynthetic process via ornithine"/>
    <property type="evidence" value="ECO:0007669"/>
    <property type="project" value="UniProtKB-UniRule"/>
</dbReference>
<dbReference type="EC" id="4.3.2.1" evidence="3 5"/>
<evidence type="ECO:0000256" key="2">
    <source>
        <dbReference type="ARBA" id="ARBA00004941"/>
    </source>
</evidence>
<dbReference type="NCBIfam" id="TIGR00838">
    <property type="entry name" value="argH"/>
    <property type="match status" value="1"/>
</dbReference>
<sequence length="432" mass="49084">MNTNASPVWGGRFKKPLAQKAVYFNESISFDKKLAQFDILGSQVHAEMLAKQGIISEFESHSIINGLKKISAKILKNEIEFSPEAEDIHMNIELCLLKEIGEIAKKLHTGRSRNDQVALDLRLYLKHEIEKIKITLNSLINSLEDLSIIHKDTILPGYTHLQKAQPITLSSYFKAYQSMFLRDASRLSDCYERMNFSPLGAGALAGTTLPIDREYTAKKLGFTGIIENTIDAVSDRDFIIEFMSSASIIITHLSRFSEDMIIWATEEFNFIKLDDAYATGSSLMPNKKNPDIPELIRGKTGRIYGNLMGILTVMKALPLGYNKDLQEDKEGLFDTVETIKNCLDIFNDFLNTVHFQKDAMLKSTENSYVWSTHLLEQLVNKGIAFRQAHEIIGKLVIYSYENNKYLHQLNKEECEKISPHIYTSLQIINKKG</sequence>
<comment type="catalytic activity">
    <reaction evidence="1 5">
        <text>2-(N(omega)-L-arginino)succinate = fumarate + L-arginine</text>
        <dbReference type="Rhea" id="RHEA:24020"/>
        <dbReference type="ChEBI" id="CHEBI:29806"/>
        <dbReference type="ChEBI" id="CHEBI:32682"/>
        <dbReference type="ChEBI" id="CHEBI:57472"/>
        <dbReference type="EC" id="4.3.2.1"/>
    </reaction>
</comment>
<dbReference type="GO" id="GO:0005829">
    <property type="term" value="C:cytosol"/>
    <property type="evidence" value="ECO:0007669"/>
    <property type="project" value="TreeGrafter"/>
</dbReference>
<protein>
    <recommendedName>
        <fullName evidence="3 5">Argininosuccinate lyase</fullName>
        <shortName evidence="5">ASAL</shortName>
        <ecNumber evidence="3 5">4.3.2.1</ecNumber>
    </recommendedName>
    <alternativeName>
        <fullName evidence="5">Arginosuccinase</fullName>
    </alternativeName>
</protein>
<dbReference type="SUPFAM" id="SSF48557">
    <property type="entry name" value="L-aspartase-like"/>
    <property type="match status" value="1"/>
</dbReference>
<dbReference type="InterPro" id="IPR009049">
    <property type="entry name" value="Argininosuccinate_lyase"/>
</dbReference>
<dbReference type="GO" id="GO:0004056">
    <property type="term" value="F:argininosuccinate lyase activity"/>
    <property type="evidence" value="ECO:0007669"/>
    <property type="project" value="UniProtKB-UniRule"/>
</dbReference>
<keyword evidence="5" id="KW-0963">Cytoplasm</keyword>
<dbReference type="InterPro" id="IPR000362">
    <property type="entry name" value="Fumarate_lyase_fam"/>
</dbReference>
<dbReference type="RefSeq" id="WP_130606668.1">
    <property type="nucleotide sequence ID" value="NZ_AP019368.1"/>
</dbReference>
<comment type="subcellular location">
    <subcellularLocation>
        <location evidence="5">Cytoplasm</location>
    </subcellularLocation>
</comment>
<dbReference type="Gene3D" id="1.20.200.10">
    <property type="entry name" value="Fumarase/aspartase (Central domain)"/>
    <property type="match status" value="1"/>
</dbReference>